<dbReference type="PANTHER" id="PTHR32419">
    <property type="entry name" value="GLUTATHIONYL-HYDROQUINONE REDUCTASE"/>
    <property type="match status" value="1"/>
</dbReference>
<accession>A0A4U0XWL7</accession>
<dbReference type="AlphaFoldDB" id="A0A4U0XWL7"/>
<dbReference type="SUPFAM" id="SSF52833">
    <property type="entry name" value="Thioredoxin-like"/>
    <property type="match status" value="1"/>
</dbReference>
<dbReference type="InterPro" id="IPR036249">
    <property type="entry name" value="Thioredoxin-like_sf"/>
</dbReference>
<dbReference type="PROSITE" id="PS50405">
    <property type="entry name" value="GST_CTER"/>
    <property type="match status" value="1"/>
</dbReference>
<dbReference type="Proteomes" id="UP000309340">
    <property type="component" value="Unassembled WGS sequence"/>
</dbReference>
<evidence type="ECO:0000259" key="1">
    <source>
        <dbReference type="PROSITE" id="PS50405"/>
    </source>
</evidence>
<dbReference type="EMBL" id="NAJQ01000037">
    <property type="protein sequence ID" value="TKA82254.1"/>
    <property type="molecule type" value="Genomic_DNA"/>
</dbReference>
<dbReference type="Pfam" id="PF13410">
    <property type="entry name" value="GST_C_2"/>
    <property type="match status" value="1"/>
</dbReference>
<dbReference type="GO" id="GO:0004364">
    <property type="term" value="F:glutathione transferase activity"/>
    <property type="evidence" value="ECO:0007669"/>
    <property type="project" value="InterPro"/>
</dbReference>
<name>A0A4U0XWL7_9PEZI</name>
<comment type="caution">
    <text evidence="2">The sequence shown here is derived from an EMBL/GenBank/DDBJ whole genome shotgun (WGS) entry which is preliminary data.</text>
</comment>
<proteinExistence type="predicted"/>
<evidence type="ECO:0000313" key="3">
    <source>
        <dbReference type="Proteomes" id="UP000309340"/>
    </source>
</evidence>
<dbReference type="InterPro" id="IPR036282">
    <property type="entry name" value="Glutathione-S-Trfase_C_sf"/>
</dbReference>
<evidence type="ECO:0000313" key="2">
    <source>
        <dbReference type="EMBL" id="TKA82254.1"/>
    </source>
</evidence>
<dbReference type="SUPFAM" id="SSF47616">
    <property type="entry name" value="GST C-terminal domain-like"/>
    <property type="match status" value="1"/>
</dbReference>
<keyword evidence="3" id="KW-1185">Reference proteome</keyword>
<dbReference type="STRING" id="329884.A0A4U0XWL7"/>
<protein>
    <recommendedName>
        <fullName evidence="1">GST C-terminal domain-containing protein</fullName>
    </recommendedName>
</protein>
<dbReference type="InterPro" id="IPR004045">
    <property type="entry name" value="Glutathione_S-Trfase_N"/>
</dbReference>
<reference evidence="2 3" key="1">
    <citation type="submission" date="2017-03" db="EMBL/GenBank/DDBJ databases">
        <title>Genomes of endolithic fungi from Antarctica.</title>
        <authorList>
            <person name="Coleine C."/>
            <person name="Masonjones S."/>
            <person name="Stajich J.E."/>
        </authorList>
    </citation>
    <scope>NUCLEOTIDE SEQUENCE [LARGE SCALE GENOMIC DNA]</scope>
    <source>
        <strain evidence="2 3">CCFEE 5184</strain>
    </source>
</reference>
<dbReference type="Pfam" id="PF13409">
    <property type="entry name" value="GST_N_2"/>
    <property type="match status" value="1"/>
</dbReference>
<sequence>MSPTTTPPASKEPLNLADADGQFRRKASQFRKWISAALGARSPPKPNRSVLYIGWSCRWAHRPNIVRSLKGLEGVIQLVPLAGRLCPNGPLLWGEDAEEATVEPLYGFTHLRQLYERADSSYSRRATVPVLWDRKNETIGSNESAEIIRMFYTEFDALLPPEVREERRPLLLAELRTQIDELNEWVYHEIDNGVYKAGFATTQEAYDANVELLFESLDRMERVLAEGQGPLIFGTHLTEADIRLFTTIMW</sequence>
<feature type="domain" description="GST C-terminal" evidence="1">
    <location>
        <begin position="172"/>
        <end position="250"/>
    </location>
</feature>
<dbReference type="Gene3D" id="1.20.1050.10">
    <property type="match status" value="1"/>
</dbReference>
<dbReference type="GO" id="GO:0005737">
    <property type="term" value="C:cytoplasm"/>
    <property type="evidence" value="ECO:0007669"/>
    <property type="project" value="TreeGrafter"/>
</dbReference>
<organism evidence="2 3">
    <name type="scientific">Friedmanniomyces simplex</name>
    <dbReference type="NCBI Taxonomy" id="329884"/>
    <lineage>
        <taxon>Eukaryota</taxon>
        <taxon>Fungi</taxon>
        <taxon>Dikarya</taxon>
        <taxon>Ascomycota</taxon>
        <taxon>Pezizomycotina</taxon>
        <taxon>Dothideomycetes</taxon>
        <taxon>Dothideomycetidae</taxon>
        <taxon>Mycosphaerellales</taxon>
        <taxon>Teratosphaeriaceae</taxon>
        <taxon>Friedmanniomyces</taxon>
    </lineage>
</organism>
<gene>
    <name evidence="2" type="ORF">B0A55_01690</name>
</gene>
<dbReference type="InterPro" id="IPR016639">
    <property type="entry name" value="GST_Omega/GSH"/>
</dbReference>
<dbReference type="InterPro" id="IPR010987">
    <property type="entry name" value="Glutathione-S-Trfase_C-like"/>
</dbReference>
<dbReference type="OrthoDB" id="2309723at2759"/>
<dbReference type="PANTHER" id="PTHR32419:SF25">
    <property type="entry name" value="GLUTATHIONE S-TRANSFERASE (EUROFUNG)"/>
    <property type="match status" value="1"/>
</dbReference>
<dbReference type="Gene3D" id="3.40.30.10">
    <property type="entry name" value="Glutaredoxin"/>
    <property type="match status" value="1"/>
</dbReference>